<dbReference type="OrthoDB" id="1551210at2"/>
<dbReference type="EMBL" id="SSMQ01000073">
    <property type="protein sequence ID" value="TKC98181.1"/>
    <property type="molecule type" value="Genomic_DNA"/>
</dbReference>
<dbReference type="AlphaFoldDB" id="A0A4U1IUV7"/>
<gene>
    <name evidence="1" type="ORF">E8A74_42390</name>
</gene>
<proteinExistence type="predicted"/>
<dbReference type="RefSeq" id="WP_136934845.1">
    <property type="nucleotide sequence ID" value="NZ_SSMQ01000073.1"/>
</dbReference>
<name>A0A4U1IUV7_9BACT</name>
<dbReference type="Proteomes" id="UP000309215">
    <property type="component" value="Unassembled WGS sequence"/>
</dbReference>
<accession>A0A4U1IUV7</accession>
<comment type="caution">
    <text evidence="1">The sequence shown here is derived from an EMBL/GenBank/DDBJ whole genome shotgun (WGS) entry which is preliminary data.</text>
</comment>
<keyword evidence="2" id="KW-1185">Reference proteome</keyword>
<organism evidence="1 2">
    <name type="scientific">Polyangium fumosum</name>
    <dbReference type="NCBI Taxonomy" id="889272"/>
    <lineage>
        <taxon>Bacteria</taxon>
        <taxon>Pseudomonadati</taxon>
        <taxon>Myxococcota</taxon>
        <taxon>Polyangia</taxon>
        <taxon>Polyangiales</taxon>
        <taxon>Polyangiaceae</taxon>
        <taxon>Polyangium</taxon>
    </lineage>
</organism>
<sequence length="212" mass="23891">MVLPKPGASDPHLHVVGTVRVPSEKFCLSKWVEEENLHGHYCQCGCGRRIRVLAWHRARGIPRFLRAHGPTGLTKETARYRAEGYLTATDVARQLGIGQTTLRRLEGKLFEQAPRRGTRKIRVFTPDQLPELQVLLKKETLLGPAPELIPLGEVARRAGCCRNTIRARLGKELPAGRLLTHPRTSFAFTPEEAEQIVAWIKQYVGTRPTRHT</sequence>
<evidence type="ECO:0000313" key="2">
    <source>
        <dbReference type="Proteomes" id="UP000309215"/>
    </source>
</evidence>
<protein>
    <recommendedName>
        <fullName evidence="3">Helix-turn-helix domain-containing protein</fullName>
    </recommendedName>
</protein>
<evidence type="ECO:0008006" key="3">
    <source>
        <dbReference type="Google" id="ProtNLM"/>
    </source>
</evidence>
<evidence type="ECO:0000313" key="1">
    <source>
        <dbReference type="EMBL" id="TKC98181.1"/>
    </source>
</evidence>
<reference evidence="1 2" key="1">
    <citation type="submission" date="2019-04" db="EMBL/GenBank/DDBJ databases">
        <authorList>
            <person name="Li Y."/>
            <person name="Wang J."/>
        </authorList>
    </citation>
    <scope>NUCLEOTIDE SEQUENCE [LARGE SCALE GENOMIC DNA]</scope>
    <source>
        <strain evidence="1 2">DSM 14668</strain>
    </source>
</reference>